<reference evidence="10" key="1">
    <citation type="submission" date="2016-11" db="EMBL/GenBank/DDBJ databases">
        <authorList>
            <person name="Varghese N."/>
            <person name="Submissions S."/>
        </authorList>
    </citation>
    <scope>NUCLEOTIDE SEQUENCE [LARGE SCALE GENOMIC DNA]</scope>
    <source>
        <strain evidence="10">DSM 24786</strain>
    </source>
</reference>
<dbReference type="PANTHER" id="PTHR30619">
    <property type="entry name" value="DNA INTERNALIZATION/COMPETENCE PROTEIN COMEC/REC2"/>
    <property type="match status" value="1"/>
</dbReference>
<feature type="transmembrane region" description="Helical" evidence="6">
    <location>
        <begin position="476"/>
        <end position="496"/>
    </location>
</feature>
<dbReference type="NCBIfam" id="TIGR00360">
    <property type="entry name" value="ComEC_N-term"/>
    <property type="match status" value="1"/>
</dbReference>
<evidence type="ECO:0000256" key="6">
    <source>
        <dbReference type="SAM" id="Phobius"/>
    </source>
</evidence>
<name>A0A1K1QU93_9FLAO</name>
<evidence type="ECO:0000256" key="5">
    <source>
        <dbReference type="ARBA" id="ARBA00023136"/>
    </source>
</evidence>
<evidence type="ECO:0000313" key="10">
    <source>
        <dbReference type="Proteomes" id="UP000183257"/>
    </source>
</evidence>
<feature type="transmembrane region" description="Helical" evidence="6">
    <location>
        <begin position="383"/>
        <end position="404"/>
    </location>
</feature>
<keyword evidence="5 6" id="KW-0472">Membrane</keyword>
<dbReference type="InterPro" id="IPR004477">
    <property type="entry name" value="ComEC_N"/>
</dbReference>
<dbReference type="OrthoDB" id="9761531at2"/>
<feature type="domain" description="DUF4131" evidence="8">
    <location>
        <begin position="30"/>
        <end position="187"/>
    </location>
</feature>
<dbReference type="STRING" id="76595.SAMN05660313_02967"/>
<keyword evidence="2" id="KW-1003">Cell membrane</keyword>
<evidence type="ECO:0000256" key="3">
    <source>
        <dbReference type="ARBA" id="ARBA00022692"/>
    </source>
</evidence>
<feature type="transmembrane region" description="Helical" evidence="6">
    <location>
        <begin position="503"/>
        <end position="522"/>
    </location>
</feature>
<gene>
    <name evidence="9" type="ORF">SAMN05660313_02967</name>
</gene>
<dbReference type="InterPro" id="IPR052159">
    <property type="entry name" value="Competence_DNA_uptake"/>
</dbReference>
<feature type="transmembrane region" description="Helical" evidence="6">
    <location>
        <begin position="282"/>
        <end position="299"/>
    </location>
</feature>
<dbReference type="Pfam" id="PF03772">
    <property type="entry name" value="Competence"/>
    <property type="match status" value="1"/>
</dbReference>
<feature type="transmembrane region" description="Helical" evidence="6">
    <location>
        <begin position="328"/>
        <end position="347"/>
    </location>
</feature>
<dbReference type="GO" id="GO:0005886">
    <property type="term" value="C:plasma membrane"/>
    <property type="evidence" value="ECO:0007669"/>
    <property type="project" value="UniProtKB-SubCell"/>
</dbReference>
<evidence type="ECO:0000259" key="7">
    <source>
        <dbReference type="Pfam" id="PF03772"/>
    </source>
</evidence>
<sequence>MKPFQFISVKLALCLITGILLQQLFNTSVTVSFCILLSLIITLGFLYLTSKKKALRFGIIAALATIALGIFTSSTSNPKNNKLHYTNKEYSSIPLWHLKIDETLKPNLYTKRYIATIKSINNEKSYGKILLNIPIDSTSTSFNVDNELNIIGDVANINKPLNPHQFNYASYLEDLGIYHQLEVKQNYQLTHSPSKTLKGLAVIARENIIEKLNAANFSKQELSIIKALLLGERNNIDPDTLTAYKNAGAIHILALSGLHIGILLLVLQFILSPLEYLPKGKIIKLITIVFLLWGFAILAGLSSSLIRAVTMFTFVAYALYLNRPTSSFNILALSLFFILLIQPNLLFSVGLQMSYAAVFSIVLFNPIFQKVWEPKYWLTSKIWQLTTVSFAAQLGVLPISLYYFHQFPSLFFITNLAIIPFLGIILGLGIVVIALALCNMLPAFLVQIYNNIILAMNTAVKWVATQDAFLIKDISFNKPQVLLSYATLVLLLMVIAKNNFKKTALLLSSIILFQGVIIFYNYKANTQEQLYVLHKSRHTILMHQTGKTLKIVSSDSLKNNQTFNAIRIAERIDSTSNLKLKNSYNYKSHTVIVVDSLGVYPITKNNTILLTQSAKLNLDRLITEVNPKQIIADGSNYKSTVELWRKTCLKRKIPFHYTGEKGFYIFD</sequence>
<dbReference type="PANTHER" id="PTHR30619:SF1">
    <property type="entry name" value="RECOMBINATION PROTEIN 2"/>
    <property type="match status" value="1"/>
</dbReference>
<dbReference type="AlphaFoldDB" id="A0A1K1QU93"/>
<keyword evidence="3 6" id="KW-0812">Transmembrane</keyword>
<keyword evidence="4 6" id="KW-1133">Transmembrane helix</keyword>
<feature type="transmembrane region" description="Helical" evidence="6">
    <location>
        <begin position="55"/>
        <end position="73"/>
    </location>
</feature>
<keyword evidence="10" id="KW-1185">Reference proteome</keyword>
<dbReference type="EMBL" id="FPIY01000005">
    <property type="protein sequence ID" value="SFW63432.1"/>
    <property type="molecule type" value="Genomic_DNA"/>
</dbReference>
<feature type="transmembrane region" description="Helical" evidence="6">
    <location>
        <begin position="353"/>
        <end position="371"/>
    </location>
</feature>
<evidence type="ECO:0000313" key="9">
    <source>
        <dbReference type="EMBL" id="SFW63432.1"/>
    </source>
</evidence>
<proteinExistence type="predicted"/>
<dbReference type="Proteomes" id="UP000183257">
    <property type="component" value="Unassembled WGS sequence"/>
</dbReference>
<organism evidence="9 10">
    <name type="scientific">Cellulophaga fucicola</name>
    <dbReference type="NCBI Taxonomy" id="76595"/>
    <lineage>
        <taxon>Bacteria</taxon>
        <taxon>Pseudomonadati</taxon>
        <taxon>Bacteroidota</taxon>
        <taxon>Flavobacteriia</taxon>
        <taxon>Flavobacteriales</taxon>
        <taxon>Flavobacteriaceae</taxon>
        <taxon>Cellulophaga</taxon>
    </lineage>
</organism>
<evidence type="ECO:0000259" key="8">
    <source>
        <dbReference type="Pfam" id="PF13567"/>
    </source>
</evidence>
<accession>A0A1K1QU93</accession>
<feature type="transmembrane region" description="Helical" evidence="6">
    <location>
        <begin position="7"/>
        <end position="24"/>
    </location>
</feature>
<dbReference type="Pfam" id="PF13567">
    <property type="entry name" value="DUF4131"/>
    <property type="match status" value="1"/>
</dbReference>
<evidence type="ECO:0000256" key="4">
    <source>
        <dbReference type="ARBA" id="ARBA00022989"/>
    </source>
</evidence>
<feature type="domain" description="ComEC/Rec2-related protein" evidence="7">
    <location>
        <begin position="228"/>
        <end position="496"/>
    </location>
</feature>
<protein>
    <submittedName>
        <fullName evidence="9">Competence protein ComEC</fullName>
    </submittedName>
</protein>
<dbReference type="RefSeq" id="WP_072304594.1">
    <property type="nucleotide sequence ID" value="NZ_FPIY01000005.1"/>
</dbReference>
<evidence type="ECO:0000256" key="2">
    <source>
        <dbReference type="ARBA" id="ARBA00022475"/>
    </source>
</evidence>
<feature type="transmembrane region" description="Helical" evidence="6">
    <location>
        <begin position="30"/>
        <end position="48"/>
    </location>
</feature>
<feature type="transmembrane region" description="Helical" evidence="6">
    <location>
        <begin position="248"/>
        <end position="270"/>
    </location>
</feature>
<dbReference type="InterPro" id="IPR025405">
    <property type="entry name" value="DUF4131"/>
</dbReference>
<feature type="transmembrane region" description="Helical" evidence="6">
    <location>
        <begin position="410"/>
        <end position="437"/>
    </location>
</feature>
<comment type="subcellular location">
    <subcellularLocation>
        <location evidence="1">Cell membrane</location>
        <topology evidence="1">Multi-pass membrane protein</topology>
    </subcellularLocation>
</comment>
<feature type="transmembrane region" description="Helical" evidence="6">
    <location>
        <begin position="444"/>
        <end position="464"/>
    </location>
</feature>
<evidence type="ECO:0000256" key="1">
    <source>
        <dbReference type="ARBA" id="ARBA00004651"/>
    </source>
</evidence>